<comment type="caution">
    <text evidence="1">The sequence shown here is derived from an EMBL/GenBank/DDBJ whole genome shotgun (WGS) entry which is preliminary data.</text>
</comment>
<accession>A0ABU6GFE7</accession>
<reference evidence="1 2" key="1">
    <citation type="submission" date="2023-03" db="EMBL/GenBank/DDBJ databases">
        <title>Bacillus Genome Sequencing.</title>
        <authorList>
            <person name="Dunlap C."/>
        </authorList>
    </citation>
    <scope>NUCLEOTIDE SEQUENCE [LARGE SCALE GENOMIC DNA]</scope>
    <source>
        <strain evidence="1 2">BD-533</strain>
    </source>
</reference>
<dbReference type="RefSeq" id="WP_326076807.1">
    <property type="nucleotide sequence ID" value="NZ_JARLKY010000139.1"/>
</dbReference>
<feature type="non-terminal residue" evidence="1">
    <location>
        <position position="1"/>
    </location>
</feature>
<proteinExistence type="predicted"/>
<protein>
    <recommendedName>
        <fullName evidence="3">S-layer homology domain-containing protein</fullName>
    </recommendedName>
</protein>
<dbReference type="Proteomes" id="UP001338137">
    <property type="component" value="Unassembled WGS sequence"/>
</dbReference>
<dbReference type="EMBL" id="JARLKY010000139">
    <property type="protein sequence ID" value="MEC0232606.1"/>
    <property type="molecule type" value="Genomic_DNA"/>
</dbReference>
<sequence>ADDKKSAVLTLTDVKVSNGEYTVNVTGLDAANTDKTTASFTGQDEVLQKIDFVTAGDTIAYSNKVIIKAKAVNQYGEAATTNAGSYNVYTSGASFIKITKDTEGTLLITLDTVNGNSTTQGVSIIPVTIVNNDSHITATKNFKLGTQPILTKLELGNARYSVGEQLSGKGENVKFDINLFDQYGGNISYDSLINEKTATSSATRLYSDPTLIWTNYIDSKDVTYEIEDNGNDLPEVKISLLNDIDKSGDYNFTIFSQAATATGKITVKSAKVANKIQIGEINDVIAAGDTDVYVPVVAYDASGNQLSVEDLTSDQNVDRIKISISGAVGSSTANPSTGKIEQAGEHKGSIRLTTINSNAKGAVSITAVIATANATSTATKTYTVSDARVPDHFKEVTAPAKQAVAGGNTKFKYNVIDQYGAVLDKALDVDTTTGNVSSGGSHYTIEVTSVTTNPSATADKYANTYAWVTLNDEVPFTNQGIELRQDGKAVVKATDPTVTGANPNAVVLTGSDLKKFNDYTRIRTAVGATNQKIDYTARIVKTTGGISTEVAKLTKTLTIASADSDLTYSLNTIHNMFNLLDSGVVSESVYGPGQTLSVKDQTGNPFLDDTLWQEVTVSAKNAAGETVKLPKQITNISTSNQSVAQVKLLNGVAYVIGNKTGTATISVSFSTVKGEIKQATMPITIKDDALAVASIKNETDEVQVQTGANAFAAMDLDVYDNYGGEYEDAVVGKYNYLLGFTFSVSHVKGTANVDQYGTITGSDNATFDLTITAPNGKSASTPIKIVAAN</sequence>
<evidence type="ECO:0000313" key="1">
    <source>
        <dbReference type="EMBL" id="MEC0232606.1"/>
    </source>
</evidence>
<organism evidence="1 2">
    <name type="scientific">Paenibacillus alba</name>
    <dbReference type="NCBI Taxonomy" id="1197127"/>
    <lineage>
        <taxon>Bacteria</taxon>
        <taxon>Bacillati</taxon>
        <taxon>Bacillota</taxon>
        <taxon>Bacilli</taxon>
        <taxon>Bacillales</taxon>
        <taxon>Paenibacillaceae</taxon>
        <taxon>Paenibacillus</taxon>
    </lineage>
</organism>
<gene>
    <name evidence="1" type="ORF">P4I72_36445</name>
</gene>
<name>A0ABU6GFE7_9BACL</name>
<evidence type="ECO:0000313" key="2">
    <source>
        <dbReference type="Proteomes" id="UP001338137"/>
    </source>
</evidence>
<evidence type="ECO:0008006" key="3">
    <source>
        <dbReference type="Google" id="ProtNLM"/>
    </source>
</evidence>
<keyword evidence="2" id="KW-1185">Reference proteome</keyword>